<reference evidence="1" key="1">
    <citation type="submission" date="2008-03" db="EMBL/GenBank/DDBJ databases">
        <title>Complete sequence of Thermoproteus neutrophilus V24Sta.</title>
        <authorList>
            <consortium name="US DOE Joint Genome Institute"/>
            <person name="Copeland A."/>
            <person name="Lucas S."/>
            <person name="Lapidus A."/>
            <person name="Glavina del Rio T."/>
            <person name="Dalin E."/>
            <person name="Tice H."/>
            <person name="Bruce D."/>
            <person name="Goodwin L."/>
            <person name="Pitluck S."/>
            <person name="Sims D."/>
            <person name="Brettin T."/>
            <person name="Detter J.C."/>
            <person name="Han C."/>
            <person name="Kuske C.R."/>
            <person name="Schmutz J."/>
            <person name="Larimer F."/>
            <person name="Land M."/>
            <person name="Hauser L."/>
            <person name="Kyrpides N."/>
            <person name="Mikhailova N."/>
            <person name="Biddle J.F."/>
            <person name="Zhang Z."/>
            <person name="Fitz-Gibbon S.T."/>
            <person name="Lowe T.M."/>
            <person name="Saltikov C."/>
            <person name="House C.H."/>
            <person name="Richardson P."/>
        </authorList>
    </citation>
    <scope>NUCLEOTIDE SEQUENCE [LARGE SCALE GENOMIC DNA]</scope>
    <source>
        <strain evidence="1">V24Sta</strain>
    </source>
</reference>
<dbReference type="eggNOG" id="arCOG05610">
    <property type="taxonomic scope" value="Archaea"/>
</dbReference>
<accession>B1Y8R8</accession>
<protein>
    <submittedName>
        <fullName evidence="1">Uncharacterized protein</fullName>
    </submittedName>
</protein>
<dbReference type="EMBL" id="CP001014">
    <property type="protein sequence ID" value="ACB40147.1"/>
    <property type="molecule type" value="Genomic_DNA"/>
</dbReference>
<proteinExistence type="predicted"/>
<dbReference type="Proteomes" id="UP000001694">
    <property type="component" value="Chromosome"/>
</dbReference>
<dbReference type="RefSeq" id="WP_012350566.1">
    <property type="nucleotide sequence ID" value="NC_010525.1"/>
</dbReference>
<dbReference type="GeneID" id="6166123"/>
<dbReference type="AlphaFoldDB" id="B1Y8R8"/>
<sequence>MRGLEKKAVKRGLTASTARWLEELAKELGVGEREMLKAVMKLAKHGIWLEEEDWRVAARSLDLTRHLDMAVDYVIRRVSSGIPPAQAVEELPKAVEKAGRLSHIREVVSNLI</sequence>
<evidence type="ECO:0000313" key="2">
    <source>
        <dbReference type="Proteomes" id="UP000001694"/>
    </source>
</evidence>
<dbReference type="KEGG" id="tne:Tneu_1220"/>
<dbReference type="STRING" id="444157.Tneu_1220"/>
<keyword evidence="2" id="KW-1185">Reference proteome</keyword>
<organism evidence="1 2">
    <name type="scientific">Pyrobaculum neutrophilum (strain DSM 2338 / JCM 9278 / NBRC 100436 / V24Sta)</name>
    <name type="common">Thermoproteus neutrophilus</name>
    <dbReference type="NCBI Taxonomy" id="444157"/>
    <lineage>
        <taxon>Archaea</taxon>
        <taxon>Thermoproteota</taxon>
        <taxon>Thermoprotei</taxon>
        <taxon>Thermoproteales</taxon>
        <taxon>Thermoproteaceae</taxon>
        <taxon>Pyrobaculum</taxon>
    </lineage>
</organism>
<gene>
    <name evidence="1" type="ordered locus">Tneu_1220</name>
</gene>
<evidence type="ECO:0000313" key="1">
    <source>
        <dbReference type="EMBL" id="ACB40147.1"/>
    </source>
</evidence>
<name>B1Y8R8_PYRNV</name>
<dbReference type="OrthoDB" id="26960at2157"/>
<dbReference type="HOGENOM" id="CLU_2140293_0_0_2"/>